<dbReference type="PATRIC" id="fig|1423140.3.peg.1992"/>
<accession>W9DC13</accession>
<gene>
    <name evidence="1" type="ORF">V525_09960</name>
</gene>
<evidence type="ECO:0000313" key="2">
    <source>
        <dbReference type="Proteomes" id="UP000035035"/>
    </source>
</evidence>
<protein>
    <recommendedName>
        <fullName evidence="3">Head-to-tail adaptor</fullName>
    </recommendedName>
</protein>
<organism evidence="1 2">
    <name type="scientific">Gordonia alkanivorans CGMCC 6845</name>
    <dbReference type="NCBI Taxonomy" id="1423140"/>
    <lineage>
        <taxon>Bacteria</taxon>
        <taxon>Bacillati</taxon>
        <taxon>Actinomycetota</taxon>
        <taxon>Actinomycetes</taxon>
        <taxon>Mycobacteriales</taxon>
        <taxon>Gordoniaceae</taxon>
        <taxon>Gordonia</taxon>
    </lineage>
</organism>
<name>W9DC13_9ACTN</name>
<proteinExistence type="predicted"/>
<keyword evidence="2" id="KW-1185">Reference proteome</keyword>
<sequence length="136" mass="14341">MPLVLELTPADLAPFATIPEAKAAQMITDALAIARTIAPCIADDEFEHADAAKAIIRGAILRWDATGAAALTTQSTAGPISETVTVGARRSMFFPSEITGLQKLCGQQRRGRAYTIDTTPPPTTSVPVRVLNLPGQ</sequence>
<dbReference type="RefSeq" id="WP_051405983.1">
    <property type="nucleotide sequence ID" value="NZ_KI629807.1"/>
</dbReference>
<dbReference type="HOGENOM" id="CLU_143863_0_0_11"/>
<dbReference type="Proteomes" id="UP000035035">
    <property type="component" value="Unassembled WGS sequence"/>
</dbReference>
<evidence type="ECO:0000313" key="1">
    <source>
        <dbReference type="EMBL" id="ETA06978.1"/>
    </source>
</evidence>
<dbReference type="AlphaFoldDB" id="W9DC13"/>
<dbReference type="EMBL" id="AYXO01000015">
    <property type="protein sequence ID" value="ETA06978.1"/>
    <property type="molecule type" value="Genomic_DNA"/>
</dbReference>
<reference evidence="1 2" key="1">
    <citation type="journal article" date="2014" name="Genome Announc.">
        <title>Draft Genome Sequence of Gordonia alkanivorans Strain CGMCC6845, a Halotolerant Hydrocarbon-Degrading Bacterium.</title>
        <authorList>
            <person name="Wang X."/>
            <person name="Jin D."/>
            <person name="Zhou L."/>
            <person name="Wu L."/>
            <person name="An W."/>
            <person name="Zhao L."/>
        </authorList>
    </citation>
    <scope>NUCLEOTIDE SEQUENCE [LARGE SCALE GENOMIC DNA]</scope>
    <source>
        <strain evidence="1 2">CGMCC 6845</strain>
    </source>
</reference>
<comment type="caution">
    <text evidence="1">The sequence shown here is derived from an EMBL/GenBank/DDBJ whole genome shotgun (WGS) entry which is preliminary data.</text>
</comment>
<evidence type="ECO:0008006" key="3">
    <source>
        <dbReference type="Google" id="ProtNLM"/>
    </source>
</evidence>